<dbReference type="Pfam" id="PF01575">
    <property type="entry name" value="MaoC_dehydratas"/>
    <property type="match status" value="1"/>
</dbReference>
<dbReference type="EMBL" id="JBGFTU010000017">
    <property type="protein sequence ID" value="MEZ0165993.1"/>
    <property type="molecule type" value="Genomic_DNA"/>
</dbReference>
<evidence type="ECO:0000313" key="3">
    <source>
        <dbReference type="EMBL" id="MEZ0165993.1"/>
    </source>
</evidence>
<comment type="caution">
    <text evidence="3">The sequence shown here is derived from an EMBL/GenBank/DDBJ whole genome shotgun (WGS) entry which is preliminary data.</text>
</comment>
<protein>
    <submittedName>
        <fullName evidence="3">MaoC family dehydratase</fullName>
    </submittedName>
</protein>
<evidence type="ECO:0000259" key="2">
    <source>
        <dbReference type="Pfam" id="PF01575"/>
    </source>
</evidence>
<dbReference type="SUPFAM" id="SSF54637">
    <property type="entry name" value="Thioesterase/thiol ester dehydrase-isomerase"/>
    <property type="match status" value="1"/>
</dbReference>
<dbReference type="InterPro" id="IPR002539">
    <property type="entry name" value="MaoC-like_dom"/>
</dbReference>
<dbReference type="PANTHER" id="PTHR42993">
    <property type="entry name" value="MAOC-LIKE DEHYDRATASE DOMAIN-CONTAINING PROTEIN"/>
    <property type="match status" value="1"/>
</dbReference>
<gene>
    <name evidence="3" type="ORF">AB2L27_14635</name>
</gene>
<accession>A0ABV4H5P0</accession>
<evidence type="ECO:0000256" key="1">
    <source>
        <dbReference type="ARBA" id="ARBA00005254"/>
    </source>
</evidence>
<dbReference type="Proteomes" id="UP001565927">
    <property type="component" value="Unassembled WGS sequence"/>
</dbReference>
<name>A0ABV4H5P0_9ACTN</name>
<reference evidence="3 4" key="1">
    <citation type="submission" date="2024-07" db="EMBL/GenBank/DDBJ databases">
        <authorList>
            <person name="Thanompreechachai J."/>
            <person name="Duangmal K."/>
        </authorList>
    </citation>
    <scope>NUCLEOTIDE SEQUENCE [LARGE SCALE GENOMIC DNA]</scope>
    <source>
        <strain evidence="3 4">LSe6-4</strain>
    </source>
</reference>
<sequence>MSVENGTQAGAAQKVVRFEELAGLVGTGIGPSSWMVVDQERIDRFAVATGDDQWIHTDPERAEDGPFGGTIAHGFLTLSLLIPLWSETFDVEGVTSKVNYGMDRVRFTAPVPAGSRVRLSGTLKDVTEVKGGVQLTVAAVIEIEGQERPAVVVDFLARFYA</sequence>
<organism evidence="3 4">
    <name type="scientific">Kineococcus halophytocola</name>
    <dbReference type="NCBI Taxonomy" id="3234027"/>
    <lineage>
        <taxon>Bacteria</taxon>
        <taxon>Bacillati</taxon>
        <taxon>Actinomycetota</taxon>
        <taxon>Actinomycetes</taxon>
        <taxon>Kineosporiales</taxon>
        <taxon>Kineosporiaceae</taxon>
        <taxon>Kineococcus</taxon>
    </lineage>
</organism>
<evidence type="ECO:0000313" key="4">
    <source>
        <dbReference type="Proteomes" id="UP001565927"/>
    </source>
</evidence>
<dbReference type="InterPro" id="IPR039375">
    <property type="entry name" value="NodN-like"/>
</dbReference>
<dbReference type="InterPro" id="IPR029069">
    <property type="entry name" value="HotDog_dom_sf"/>
</dbReference>
<dbReference type="CDD" id="cd03450">
    <property type="entry name" value="NodN"/>
    <property type="match status" value="1"/>
</dbReference>
<comment type="similarity">
    <text evidence="1">Belongs to the enoyl-CoA hydratase/isomerase family.</text>
</comment>
<feature type="domain" description="MaoC-like" evidence="2">
    <location>
        <begin position="25"/>
        <end position="137"/>
    </location>
</feature>
<dbReference type="Gene3D" id="3.10.129.10">
    <property type="entry name" value="Hotdog Thioesterase"/>
    <property type="match status" value="1"/>
</dbReference>
<proteinExistence type="inferred from homology"/>
<keyword evidence="4" id="KW-1185">Reference proteome</keyword>
<dbReference type="RefSeq" id="WP_370442220.1">
    <property type="nucleotide sequence ID" value="NZ_JBGFTU010000017.1"/>
</dbReference>
<dbReference type="PANTHER" id="PTHR42993:SF1">
    <property type="entry name" value="MAOC-LIKE DEHYDRATASE DOMAIN-CONTAINING PROTEIN"/>
    <property type="match status" value="1"/>
</dbReference>